<dbReference type="Gene3D" id="2.20.25.110">
    <property type="entry name" value="S-adenosyl-L-methionine-dependent methyltransferases"/>
    <property type="match status" value="1"/>
</dbReference>
<sequence>MDLYNTSALFNQNMSKEQQDKFQEFYKKVFSEYDITTIHDCSVGAGGTTIPFARLGYQVSGSDLSENLLNKAKENFKREGYDVELFPCDFRKLGEVLPNTYDCIISTGNSLPHVNNQDVHEFIKNIATKINKDGLLFLDMRNWDKILKERPIFSARDPLVMTAEEHVSLYQIWNWHDDLSVDFIFVSSTDRQGKHEKTSILSAPTYYPLKFEAYEKMLNDNGFEVKSCFDVDGLWFKPQNEEMKTGNFQEDFDNIGWYAVLAQKVK</sequence>
<protein>
    <submittedName>
        <fullName evidence="3">SAM-dependent methyltransferase</fullName>
    </submittedName>
</protein>
<dbReference type="InterPro" id="IPR029063">
    <property type="entry name" value="SAM-dependent_MTases_sf"/>
</dbReference>
<feature type="domain" description="Methyltransferase" evidence="2">
    <location>
        <begin position="40"/>
        <end position="134"/>
    </location>
</feature>
<keyword evidence="3" id="KW-0489">Methyltransferase</keyword>
<evidence type="ECO:0000313" key="3">
    <source>
        <dbReference type="EMBL" id="MBM7615963.1"/>
    </source>
</evidence>
<evidence type="ECO:0000313" key="4">
    <source>
        <dbReference type="Proteomes" id="UP001314796"/>
    </source>
</evidence>
<proteinExistence type="predicted"/>
<evidence type="ECO:0000256" key="1">
    <source>
        <dbReference type="ARBA" id="ARBA00022679"/>
    </source>
</evidence>
<dbReference type="Pfam" id="PF13649">
    <property type="entry name" value="Methyltransf_25"/>
    <property type="match status" value="1"/>
</dbReference>
<organism evidence="3 4">
    <name type="scientific">Alkaliphilus hydrothermalis</name>
    <dbReference type="NCBI Taxonomy" id="1482730"/>
    <lineage>
        <taxon>Bacteria</taxon>
        <taxon>Bacillati</taxon>
        <taxon>Bacillota</taxon>
        <taxon>Clostridia</taxon>
        <taxon>Peptostreptococcales</taxon>
        <taxon>Natronincolaceae</taxon>
        <taxon>Alkaliphilus</taxon>
    </lineage>
</organism>
<comment type="caution">
    <text evidence="3">The sequence shown here is derived from an EMBL/GenBank/DDBJ whole genome shotgun (WGS) entry which is preliminary data.</text>
</comment>
<name>A0ABS2NSP0_9FIRM</name>
<dbReference type="Gene3D" id="3.40.50.150">
    <property type="entry name" value="Vaccinia Virus protein VP39"/>
    <property type="match status" value="1"/>
</dbReference>
<dbReference type="GO" id="GO:0032259">
    <property type="term" value="P:methylation"/>
    <property type="evidence" value="ECO:0007669"/>
    <property type="project" value="UniProtKB-KW"/>
</dbReference>
<reference evidence="3 4" key="1">
    <citation type="submission" date="2021-01" db="EMBL/GenBank/DDBJ databases">
        <title>Genomic Encyclopedia of Type Strains, Phase IV (KMG-IV): sequencing the most valuable type-strain genomes for metagenomic binning, comparative biology and taxonomic classification.</title>
        <authorList>
            <person name="Goeker M."/>
        </authorList>
    </citation>
    <scope>NUCLEOTIDE SEQUENCE [LARGE SCALE GENOMIC DNA]</scope>
    <source>
        <strain evidence="3 4">DSM 25890</strain>
    </source>
</reference>
<dbReference type="Proteomes" id="UP001314796">
    <property type="component" value="Unassembled WGS sequence"/>
</dbReference>
<dbReference type="RefSeq" id="WP_204403737.1">
    <property type="nucleotide sequence ID" value="NZ_JAFBEE010000021.1"/>
</dbReference>
<accession>A0ABS2NSP0</accession>
<dbReference type="InterPro" id="IPR041698">
    <property type="entry name" value="Methyltransf_25"/>
</dbReference>
<dbReference type="PANTHER" id="PTHR43861">
    <property type="entry name" value="TRANS-ACONITATE 2-METHYLTRANSFERASE-RELATED"/>
    <property type="match status" value="1"/>
</dbReference>
<dbReference type="GO" id="GO:0008168">
    <property type="term" value="F:methyltransferase activity"/>
    <property type="evidence" value="ECO:0007669"/>
    <property type="project" value="UniProtKB-KW"/>
</dbReference>
<dbReference type="CDD" id="cd02440">
    <property type="entry name" value="AdoMet_MTases"/>
    <property type="match status" value="1"/>
</dbReference>
<keyword evidence="4" id="KW-1185">Reference proteome</keyword>
<dbReference type="EMBL" id="JAFBEE010000021">
    <property type="protein sequence ID" value="MBM7615963.1"/>
    <property type="molecule type" value="Genomic_DNA"/>
</dbReference>
<gene>
    <name evidence="3" type="ORF">JOC73_002539</name>
</gene>
<dbReference type="SUPFAM" id="SSF53335">
    <property type="entry name" value="S-adenosyl-L-methionine-dependent methyltransferases"/>
    <property type="match status" value="1"/>
</dbReference>
<evidence type="ECO:0000259" key="2">
    <source>
        <dbReference type="Pfam" id="PF13649"/>
    </source>
</evidence>
<keyword evidence="1" id="KW-0808">Transferase</keyword>